<feature type="domain" description="Retrotransposon gag" evidence="2">
    <location>
        <begin position="90"/>
        <end position="190"/>
    </location>
</feature>
<dbReference type="Proteomes" id="UP001293593">
    <property type="component" value="Unassembled WGS sequence"/>
</dbReference>
<dbReference type="EMBL" id="JAWXYG010000003">
    <property type="protein sequence ID" value="KAK4277055.1"/>
    <property type="molecule type" value="Genomic_DNA"/>
</dbReference>
<sequence>MATEGSSSVSSQALTQDPSSCYYMHPNENPSLILVSSPLIGTNYHHWARAMLLALMSKNKQQFVDGTLQPPAVSDPLFPAWQRCNTMVLTWLLRSISPSISQSVIWLNRAVDVWNDLKERFSQSDAFRVAELQDELFLIRQGDSTVSDYFTKLRIIWDELLNFRPIPACSCSSKEYFRQDYVIRFLKGLNDRFSTVRSQILLMDPLPSINKAFSLVVQQERELTGVSEPTVCLARADSASPHQSTPQSKYPPNSKVCTYCGKPRHTVETCYKKHGFPPGYKSRTKGSVNSVVTSSPNPSAGILSSTPTTANQYISQDQYNQLLALLQPTHMTNPGSTASVSTSQPVATPCVNQLSAPHLIPNINSQRSEDMDNDWFS</sequence>
<dbReference type="Pfam" id="PF03732">
    <property type="entry name" value="Retrotrans_gag"/>
    <property type="match status" value="1"/>
</dbReference>
<keyword evidence="5" id="KW-1185">Reference proteome</keyword>
<dbReference type="PANTHER" id="PTHR37610">
    <property type="entry name" value="CCHC-TYPE DOMAIN-CONTAINING PROTEIN"/>
    <property type="match status" value="1"/>
</dbReference>
<reference evidence="4" key="1">
    <citation type="submission" date="2023-10" db="EMBL/GenBank/DDBJ databases">
        <title>Chromosome-level genome of the transformable northern wattle, Acacia crassicarpa.</title>
        <authorList>
            <person name="Massaro I."/>
            <person name="Sinha N.R."/>
            <person name="Poethig S."/>
            <person name="Leichty A.R."/>
        </authorList>
    </citation>
    <scope>NUCLEOTIDE SEQUENCE</scope>
    <source>
        <strain evidence="4">Acra3RX</strain>
        <tissue evidence="4">Leaf</tissue>
    </source>
</reference>
<evidence type="ECO:0000259" key="3">
    <source>
        <dbReference type="Pfam" id="PF14244"/>
    </source>
</evidence>
<comment type="caution">
    <text evidence="4">The sequence shown here is derived from an EMBL/GenBank/DDBJ whole genome shotgun (WGS) entry which is preliminary data.</text>
</comment>
<dbReference type="Pfam" id="PF14244">
    <property type="entry name" value="Retrotran_gag_3"/>
    <property type="match status" value="1"/>
</dbReference>
<dbReference type="AlphaFoldDB" id="A0AAE1KLJ4"/>
<name>A0AAE1KLJ4_9FABA</name>
<dbReference type="PANTHER" id="PTHR37610:SF55">
    <property type="entry name" value="RETROTRANSPOSON COPIA-LIKE N-TERMINAL DOMAIN-CONTAINING PROTEIN"/>
    <property type="match status" value="1"/>
</dbReference>
<feature type="compositionally biased region" description="Low complexity" evidence="1">
    <location>
        <begin position="287"/>
        <end position="299"/>
    </location>
</feature>
<protein>
    <recommendedName>
        <fullName evidence="6">Retrotransposon Copia-like N-terminal domain-containing protein</fullName>
    </recommendedName>
</protein>
<dbReference type="InterPro" id="IPR005162">
    <property type="entry name" value="Retrotrans_gag_dom"/>
</dbReference>
<evidence type="ECO:0000313" key="5">
    <source>
        <dbReference type="Proteomes" id="UP001293593"/>
    </source>
</evidence>
<evidence type="ECO:0000256" key="1">
    <source>
        <dbReference type="SAM" id="MobiDB-lite"/>
    </source>
</evidence>
<evidence type="ECO:0000259" key="2">
    <source>
        <dbReference type="Pfam" id="PF03732"/>
    </source>
</evidence>
<feature type="domain" description="Retrotransposon Copia-like N-terminal" evidence="3">
    <location>
        <begin position="25"/>
        <end position="72"/>
    </location>
</feature>
<gene>
    <name evidence="4" type="ORF">QN277_015110</name>
</gene>
<accession>A0AAE1KLJ4</accession>
<dbReference type="InterPro" id="IPR029472">
    <property type="entry name" value="Copia-like_N"/>
</dbReference>
<evidence type="ECO:0000313" key="4">
    <source>
        <dbReference type="EMBL" id="KAK4277055.1"/>
    </source>
</evidence>
<proteinExistence type="predicted"/>
<organism evidence="4 5">
    <name type="scientific">Acacia crassicarpa</name>
    <name type="common">northern wattle</name>
    <dbReference type="NCBI Taxonomy" id="499986"/>
    <lineage>
        <taxon>Eukaryota</taxon>
        <taxon>Viridiplantae</taxon>
        <taxon>Streptophyta</taxon>
        <taxon>Embryophyta</taxon>
        <taxon>Tracheophyta</taxon>
        <taxon>Spermatophyta</taxon>
        <taxon>Magnoliopsida</taxon>
        <taxon>eudicotyledons</taxon>
        <taxon>Gunneridae</taxon>
        <taxon>Pentapetalae</taxon>
        <taxon>rosids</taxon>
        <taxon>fabids</taxon>
        <taxon>Fabales</taxon>
        <taxon>Fabaceae</taxon>
        <taxon>Caesalpinioideae</taxon>
        <taxon>mimosoid clade</taxon>
        <taxon>Acacieae</taxon>
        <taxon>Acacia</taxon>
    </lineage>
</organism>
<feature type="region of interest" description="Disordered" evidence="1">
    <location>
        <begin position="282"/>
        <end position="302"/>
    </location>
</feature>
<evidence type="ECO:0008006" key="6">
    <source>
        <dbReference type="Google" id="ProtNLM"/>
    </source>
</evidence>